<dbReference type="EMBL" id="JANBUO010000252">
    <property type="protein sequence ID" value="KAJ2805834.1"/>
    <property type="molecule type" value="Genomic_DNA"/>
</dbReference>
<comment type="caution">
    <text evidence="4">The sequence shown here is derived from an EMBL/GenBank/DDBJ whole genome shotgun (WGS) entry which is preliminary data.</text>
</comment>
<dbReference type="InterPro" id="IPR003591">
    <property type="entry name" value="Leu-rich_rpt_typical-subtyp"/>
</dbReference>
<dbReference type="AlphaFoldDB" id="A0A9W8LU34"/>
<evidence type="ECO:0008006" key="6">
    <source>
        <dbReference type="Google" id="ProtNLM"/>
    </source>
</evidence>
<proteinExistence type="predicted"/>
<dbReference type="GO" id="GO:0005737">
    <property type="term" value="C:cytoplasm"/>
    <property type="evidence" value="ECO:0007669"/>
    <property type="project" value="TreeGrafter"/>
</dbReference>
<dbReference type="PANTHER" id="PTHR48051">
    <property type="match status" value="1"/>
</dbReference>
<dbReference type="SUPFAM" id="SSF52058">
    <property type="entry name" value="L domain-like"/>
    <property type="match status" value="1"/>
</dbReference>
<dbReference type="Gene3D" id="3.80.10.10">
    <property type="entry name" value="Ribonuclease Inhibitor"/>
    <property type="match status" value="1"/>
</dbReference>
<organism evidence="4 5">
    <name type="scientific">Coemansia guatemalensis</name>
    <dbReference type="NCBI Taxonomy" id="2761395"/>
    <lineage>
        <taxon>Eukaryota</taxon>
        <taxon>Fungi</taxon>
        <taxon>Fungi incertae sedis</taxon>
        <taxon>Zoopagomycota</taxon>
        <taxon>Kickxellomycotina</taxon>
        <taxon>Kickxellomycetes</taxon>
        <taxon>Kickxellales</taxon>
        <taxon>Kickxellaceae</taxon>
        <taxon>Coemansia</taxon>
    </lineage>
</organism>
<evidence type="ECO:0000313" key="5">
    <source>
        <dbReference type="Proteomes" id="UP001140094"/>
    </source>
</evidence>
<accession>A0A9W8LU34</accession>
<evidence type="ECO:0000256" key="3">
    <source>
        <dbReference type="SAM" id="MobiDB-lite"/>
    </source>
</evidence>
<feature type="region of interest" description="Disordered" evidence="3">
    <location>
        <begin position="28"/>
        <end position="55"/>
    </location>
</feature>
<evidence type="ECO:0000256" key="1">
    <source>
        <dbReference type="ARBA" id="ARBA00022614"/>
    </source>
</evidence>
<gene>
    <name evidence="4" type="ORF">H4R20_001931</name>
</gene>
<dbReference type="SMART" id="SM00369">
    <property type="entry name" value="LRR_TYP"/>
    <property type="match status" value="3"/>
</dbReference>
<dbReference type="PANTHER" id="PTHR48051:SF46">
    <property type="entry name" value="LEUCINE RICH REPEAT-CONTAINING DOMAIN PROTEIN"/>
    <property type="match status" value="1"/>
</dbReference>
<evidence type="ECO:0000313" key="4">
    <source>
        <dbReference type="EMBL" id="KAJ2805834.1"/>
    </source>
</evidence>
<protein>
    <recommendedName>
        <fullName evidence="6">L domain-like protein</fullName>
    </recommendedName>
</protein>
<keyword evidence="2" id="KW-0677">Repeat</keyword>
<dbReference type="OrthoDB" id="660555at2759"/>
<name>A0A9W8LU34_9FUNG</name>
<reference evidence="4" key="1">
    <citation type="submission" date="2022-07" db="EMBL/GenBank/DDBJ databases">
        <title>Phylogenomic reconstructions and comparative analyses of Kickxellomycotina fungi.</title>
        <authorList>
            <person name="Reynolds N.K."/>
            <person name="Stajich J.E."/>
            <person name="Barry K."/>
            <person name="Grigoriev I.V."/>
            <person name="Crous P."/>
            <person name="Smith M.E."/>
        </authorList>
    </citation>
    <scope>NUCLEOTIDE SEQUENCE</scope>
    <source>
        <strain evidence="4">NRRL 1565</strain>
    </source>
</reference>
<keyword evidence="1" id="KW-0433">Leucine-rich repeat</keyword>
<dbReference type="Proteomes" id="UP001140094">
    <property type="component" value="Unassembled WGS sequence"/>
</dbReference>
<dbReference type="InterPro" id="IPR032675">
    <property type="entry name" value="LRR_dom_sf"/>
</dbReference>
<sequence length="571" mass="62551">MTFFASRIRRANRGQWTATSDNLIIGLSSPHASQGPDCKDEAVPSGVGANTDTGTSAAASSAGQLVSGTQSTFPQDIVSALRISAAAEAVGAGSKGAALEDLQASGMSLLHKDNDVITAAAARSQEEDACLSPKDITKGAVDLSCRHLICVLPGIAMFARGITRINLSYNALTSLPDAIGHLRLLQQVDISHNQLESLPMTIAYWQDLHTLNASSNCLVDLPTSIRHLRQLCIVNLSRNRLETVPSGLWRMCNMSSLDLSNNPIRVLPARMFALDGTAAPNSPRQDILVLDGCPLGQGFTDSLHRPSLVLSGRFKHATATLDGADLAQPKRPAFPTLADIILCTLANSSISFPRDLPDHIQASLRDLRICDHCYKLYPAATGVKRWRLLYRKKGVWPIEYNFCTPHWSSEKERIASLFASRSLQCTQPYHEPRRAAADLVRSKLALPTQATRRQRPMSALNSVRRHSLPVPTHQHYHGVYSDAPDFSTAKPLSKGRLRRFLSIRKPHRNHISDAAATDGRRRQLATIFPKRPTSQLGTCPSSSQLVSIWHFLEDDIPHLPELPIHCRAKCC</sequence>
<dbReference type="InterPro" id="IPR050216">
    <property type="entry name" value="LRR_domain-containing"/>
</dbReference>
<evidence type="ECO:0000256" key="2">
    <source>
        <dbReference type="ARBA" id="ARBA00022737"/>
    </source>
</evidence>
<keyword evidence="5" id="KW-1185">Reference proteome</keyword>